<reference evidence="4 5" key="1">
    <citation type="journal article" date="2016" name="Microbes Environ.">
        <title>Phylogenetically diverse aerobic anoxygenic phototrophic bacteria isolated from epilithic biofilms in Tama river, Japan.</title>
        <authorList>
            <person name="Hirose S."/>
            <person name="Matsuura K."/>
            <person name="Haruta S."/>
        </authorList>
    </citation>
    <scope>NUCLEOTIDE SEQUENCE [LARGE SCALE GENOMIC DNA]</scope>
    <source>
        <strain evidence="4 5">S08</strain>
    </source>
</reference>
<dbReference type="Proteomes" id="UP000831327">
    <property type="component" value="Chromosome"/>
</dbReference>
<dbReference type="PANTHER" id="PTHR43877:SF1">
    <property type="entry name" value="ACETYLTRANSFERASE"/>
    <property type="match status" value="1"/>
</dbReference>
<gene>
    <name evidence="4" type="ORF">Rmf_23690</name>
</gene>
<dbReference type="EMBL" id="AP025637">
    <property type="protein sequence ID" value="BDG72440.1"/>
    <property type="molecule type" value="Genomic_DNA"/>
</dbReference>
<evidence type="ECO:0000259" key="3">
    <source>
        <dbReference type="PROSITE" id="PS51186"/>
    </source>
</evidence>
<dbReference type="RefSeq" id="WP_244459646.1">
    <property type="nucleotide sequence ID" value="NZ_AP025637.1"/>
</dbReference>
<dbReference type="CDD" id="cd04301">
    <property type="entry name" value="NAT_SF"/>
    <property type="match status" value="1"/>
</dbReference>
<dbReference type="PANTHER" id="PTHR43877">
    <property type="entry name" value="AMINOALKYLPHOSPHONATE N-ACETYLTRANSFERASE-RELATED-RELATED"/>
    <property type="match status" value="1"/>
</dbReference>
<proteinExistence type="predicted"/>
<keyword evidence="5" id="KW-1185">Reference proteome</keyword>
<dbReference type="PROSITE" id="PS51186">
    <property type="entry name" value="GNAT"/>
    <property type="match status" value="1"/>
</dbReference>
<dbReference type="SUPFAM" id="SSF55729">
    <property type="entry name" value="Acyl-CoA N-acyltransferases (Nat)"/>
    <property type="match status" value="1"/>
</dbReference>
<organism evidence="4 5">
    <name type="scientific">Roseomonas fluvialis</name>
    <dbReference type="NCBI Taxonomy" id="1750527"/>
    <lineage>
        <taxon>Bacteria</taxon>
        <taxon>Pseudomonadati</taxon>
        <taxon>Pseudomonadota</taxon>
        <taxon>Alphaproteobacteria</taxon>
        <taxon>Acetobacterales</taxon>
        <taxon>Roseomonadaceae</taxon>
        <taxon>Roseomonas</taxon>
    </lineage>
</organism>
<keyword evidence="2" id="KW-0012">Acyltransferase</keyword>
<dbReference type="InterPro" id="IPR050832">
    <property type="entry name" value="Bact_Acetyltransf"/>
</dbReference>
<dbReference type="InterPro" id="IPR000182">
    <property type="entry name" value="GNAT_dom"/>
</dbReference>
<sequence>MVAAPGVIIRPATAADAPGMSRVLRDIVAWNGRARETGPEHVLATYVRHPSGLLCSVACEADGAVLGFQSMLSAAADNAYGTPEGWGIIGTHIAPGAHGRGIGRALFAASLDAAQQASLTRIEALIAADNNGAQAFYESLGFRTRVADADYLRKVFVVAPR</sequence>
<keyword evidence="1" id="KW-0808">Transferase</keyword>
<feature type="domain" description="N-acetyltransferase" evidence="3">
    <location>
        <begin position="7"/>
        <end position="161"/>
    </location>
</feature>
<evidence type="ECO:0000313" key="5">
    <source>
        <dbReference type="Proteomes" id="UP000831327"/>
    </source>
</evidence>
<dbReference type="InterPro" id="IPR016181">
    <property type="entry name" value="Acyl_CoA_acyltransferase"/>
</dbReference>
<dbReference type="Gene3D" id="3.40.630.30">
    <property type="match status" value="1"/>
</dbReference>
<accession>A0ABM7Y3M3</accession>
<evidence type="ECO:0000256" key="1">
    <source>
        <dbReference type="ARBA" id="ARBA00022679"/>
    </source>
</evidence>
<evidence type="ECO:0000313" key="4">
    <source>
        <dbReference type="EMBL" id="BDG72440.1"/>
    </source>
</evidence>
<evidence type="ECO:0000256" key="2">
    <source>
        <dbReference type="ARBA" id="ARBA00023315"/>
    </source>
</evidence>
<dbReference type="Pfam" id="PF00583">
    <property type="entry name" value="Acetyltransf_1"/>
    <property type="match status" value="1"/>
</dbReference>
<name>A0ABM7Y3M3_9PROT</name>
<protein>
    <submittedName>
        <fullName evidence="4">N-acetyltransferase</fullName>
    </submittedName>
</protein>